<protein>
    <submittedName>
        <fullName evidence="1">Putative ovule protein</fullName>
    </submittedName>
</protein>
<name>A0A0V0GVQ1_SOLCH</name>
<dbReference type="EMBL" id="GEDG01029910">
    <property type="protein sequence ID" value="JAP12242.1"/>
    <property type="molecule type" value="Transcribed_RNA"/>
</dbReference>
<sequence>MKRKIKFWTPFFRKMEITELDNTSMKEMKRKIKFWTPFFRKMEITELDNTSMKEMKRKIKFWTPFFRKMEITELDNTSMEERSNFGHHFKALFLLLKKMDLDSTSKDEKRVLVQQTQRKIQDLDTLFQKTELYITIQDLNTIKEPFSSSSEIGAKTVQLWRKWGGFFQCNYNKRRREGAV</sequence>
<reference evidence="1" key="1">
    <citation type="submission" date="2015-12" db="EMBL/GenBank/DDBJ databases">
        <title>Gene expression during late stages of embryo sac development: a critical building block for successful pollen-pistil interactions.</title>
        <authorList>
            <person name="Liu Y."/>
            <person name="Joly V."/>
            <person name="Sabar M."/>
            <person name="Matton D.P."/>
        </authorList>
    </citation>
    <scope>NUCLEOTIDE SEQUENCE</scope>
</reference>
<accession>A0A0V0GVQ1</accession>
<proteinExistence type="predicted"/>
<dbReference type="AlphaFoldDB" id="A0A0V0GVQ1"/>
<evidence type="ECO:0000313" key="1">
    <source>
        <dbReference type="EMBL" id="JAP12242.1"/>
    </source>
</evidence>
<organism evidence="1">
    <name type="scientific">Solanum chacoense</name>
    <name type="common">Chaco potato</name>
    <dbReference type="NCBI Taxonomy" id="4108"/>
    <lineage>
        <taxon>Eukaryota</taxon>
        <taxon>Viridiplantae</taxon>
        <taxon>Streptophyta</taxon>
        <taxon>Embryophyta</taxon>
        <taxon>Tracheophyta</taxon>
        <taxon>Spermatophyta</taxon>
        <taxon>Magnoliopsida</taxon>
        <taxon>eudicotyledons</taxon>
        <taxon>Gunneridae</taxon>
        <taxon>Pentapetalae</taxon>
        <taxon>asterids</taxon>
        <taxon>lamiids</taxon>
        <taxon>Solanales</taxon>
        <taxon>Solanaceae</taxon>
        <taxon>Solanoideae</taxon>
        <taxon>Solaneae</taxon>
        <taxon>Solanum</taxon>
    </lineage>
</organism>